<reference evidence="2" key="1">
    <citation type="submission" date="2019-08" db="EMBL/GenBank/DDBJ databases">
        <authorList>
            <person name="Kucharzyk K."/>
            <person name="Murdoch R.W."/>
            <person name="Higgins S."/>
            <person name="Loffler F."/>
        </authorList>
    </citation>
    <scope>NUCLEOTIDE SEQUENCE</scope>
</reference>
<gene>
    <name evidence="2" type="ORF">SDC9_176800</name>
</gene>
<organism evidence="2">
    <name type="scientific">bioreactor metagenome</name>
    <dbReference type="NCBI Taxonomy" id="1076179"/>
    <lineage>
        <taxon>unclassified sequences</taxon>
        <taxon>metagenomes</taxon>
        <taxon>ecological metagenomes</taxon>
    </lineage>
</organism>
<dbReference type="AlphaFoldDB" id="A0A645GR25"/>
<sequence length="160" mass="18985">MQRLHCANREKTALAAQKINAPEPQTSQHRVEYPVMTQQLLEPQRADKRRQYHRSQYRRIAQPFARKIEAVIHQRQRQRNGKTQQGGHQRHRQRVYQTVHIYRVAEHFANQPPVKPPGGHRIDRPQQEHGEKRRQPQRNNIAHHTIRSHFPSPAKRAASK</sequence>
<evidence type="ECO:0000256" key="1">
    <source>
        <dbReference type="SAM" id="MobiDB-lite"/>
    </source>
</evidence>
<protein>
    <submittedName>
        <fullName evidence="2">Uncharacterized protein</fullName>
    </submittedName>
</protein>
<comment type="caution">
    <text evidence="2">The sequence shown here is derived from an EMBL/GenBank/DDBJ whole genome shotgun (WGS) entry which is preliminary data.</text>
</comment>
<feature type="compositionally biased region" description="Basic and acidic residues" evidence="1">
    <location>
        <begin position="120"/>
        <end position="134"/>
    </location>
</feature>
<name>A0A645GR25_9ZZZZ</name>
<feature type="region of interest" description="Disordered" evidence="1">
    <location>
        <begin position="73"/>
        <end position="95"/>
    </location>
</feature>
<dbReference type="EMBL" id="VSSQ01079987">
    <property type="protein sequence ID" value="MPN29347.1"/>
    <property type="molecule type" value="Genomic_DNA"/>
</dbReference>
<evidence type="ECO:0000313" key="2">
    <source>
        <dbReference type="EMBL" id="MPN29347.1"/>
    </source>
</evidence>
<proteinExistence type="predicted"/>
<accession>A0A645GR25</accession>
<feature type="region of interest" description="Disordered" evidence="1">
    <location>
        <begin position="108"/>
        <end position="160"/>
    </location>
</feature>